<dbReference type="InterPro" id="IPR036724">
    <property type="entry name" value="Cobalamin-bd_sf"/>
</dbReference>
<dbReference type="OrthoDB" id="9800334at2"/>
<proteinExistence type="predicted"/>
<keyword evidence="1" id="KW-0678">Repressor</keyword>
<reference evidence="7 8" key="1">
    <citation type="submission" date="2008-03" db="EMBL/GenBank/DDBJ databases">
        <title>Complete sequence of Leptothrix cholodnii SP-6.</title>
        <authorList>
            <consortium name="US DOE Joint Genome Institute"/>
            <person name="Copeland A."/>
            <person name="Lucas S."/>
            <person name="Lapidus A."/>
            <person name="Glavina del Rio T."/>
            <person name="Dalin E."/>
            <person name="Tice H."/>
            <person name="Bruce D."/>
            <person name="Goodwin L."/>
            <person name="Pitluck S."/>
            <person name="Chertkov O."/>
            <person name="Brettin T."/>
            <person name="Detter J.C."/>
            <person name="Han C."/>
            <person name="Kuske C.R."/>
            <person name="Schmutz J."/>
            <person name="Larimer F."/>
            <person name="Land M."/>
            <person name="Hauser L."/>
            <person name="Kyrpides N."/>
            <person name="Lykidis A."/>
            <person name="Emerson D."/>
            <person name="Richardson P."/>
        </authorList>
    </citation>
    <scope>NUCLEOTIDE SEQUENCE [LARGE SCALE GENOMIC DNA]</scope>
    <source>
        <strain evidence="8">ATCC 51168 / LMG 8142 / SP-6</strain>
    </source>
</reference>
<dbReference type="Gene3D" id="3.40.50.280">
    <property type="entry name" value="Cobalamin-binding domain"/>
    <property type="match status" value="1"/>
</dbReference>
<evidence type="ECO:0000256" key="4">
    <source>
        <dbReference type="ARBA" id="ARBA00023163"/>
    </source>
</evidence>
<name>B1XXW6_LEPCP</name>
<gene>
    <name evidence="7" type="ordered locus">Lcho_0460</name>
</gene>
<dbReference type="InterPro" id="IPR000551">
    <property type="entry name" value="MerR-type_HTH_dom"/>
</dbReference>
<dbReference type="SUPFAM" id="SSF52242">
    <property type="entry name" value="Cobalamin (vitamin B12)-binding domain"/>
    <property type="match status" value="1"/>
</dbReference>
<dbReference type="PROSITE" id="PS50937">
    <property type="entry name" value="HTH_MERR_2"/>
    <property type="match status" value="1"/>
</dbReference>
<feature type="domain" description="HTH merR-type" evidence="5">
    <location>
        <begin position="15"/>
        <end position="92"/>
    </location>
</feature>
<dbReference type="PROSITE" id="PS51332">
    <property type="entry name" value="B12_BINDING"/>
    <property type="match status" value="1"/>
</dbReference>
<dbReference type="Gene3D" id="1.10.1660.10">
    <property type="match status" value="1"/>
</dbReference>
<dbReference type="PANTHER" id="PTHR30204:SF69">
    <property type="entry name" value="MERR-FAMILY TRANSCRIPTIONAL REGULATOR"/>
    <property type="match status" value="1"/>
</dbReference>
<organism evidence="7 8">
    <name type="scientific">Leptothrix cholodnii (strain ATCC 51168 / LMG 8142 / SP-6)</name>
    <name type="common">Leptothrix discophora (strain SP-6)</name>
    <dbReference type="NCBI Taxonomy" id="395495"/>
    <lineage>
        <taxon>Bacteria</taxon>
        <taxon>Pseudomonadati</taxon>
        <taxon>Pseudomonadota</taxon>
        <taxon>Betaproteobacteria</taxon>
        <taxon>Burkholderiales</taxon>
        <taxon>Sphaerotilaceae</taxon>
        <taxon>Leptothrix</taxon>
    </lineage>
</organism>
<evidence type="ECO:0000256" key="2">
    <source>
        <dbReference type="ARBA" id="ARBA00023015"/>
    </source>
</evidence>
<evidence type="ECO:0000313" key="7">
    <source>
        <dbReference type="EMBL" id="ACB32735.1"/>
    </source>
</evidence>
<feature type="domain" description="B12-binding" evidence="6">
    <location>
        <begin position="196"/>
        <end position="319"/>
    </location>
</feature>
<dbReference type="InterPro" id="IPR003759">
    <property type="entry name" value="Cbl-bd_cap"/>
</dbReference>
<dbReference type="EMBL" id="CP001013">
    <property type="protein sequence ID" value="ACB32735.1"/>
    <property type="molecule type" value="Genomic_DNA"/>
</dbReference>
<keyword evidence="8" id="KW-1185">Reference proteome</keyword>
<evidence type="ECO:0000313" key="8">
    <source>
        <dbReference type="Proteomes" id="UP000001693"/>
    </source>
</evidence>
<evidence type="ECO:0000259" key="5">
    <source>
        <dbReference type="PROSITE" id="PS50937"/>
    </source>
</evidence>
<dbReference type="GO" id="GO:0003677">
    <property type="term" value="F:DNA binding"/>
    <property type="evidence" value="ECO:0007669"/>
    <property type="project" value="UniProtKB-KW"/>
</dbReference>
<keyword evidence="3" id="KW-0238">DNA-binding</keyword>
<dbReference type="GO" id="GO:0046872">
    <property type="term" value="F:metal ion binding"/>
    <property type="evidence" value="ECO:0007669"/>
    <property type="project" value="InterPro"/>
</dbReference>
<dbReference type="eggNOG" id="COG5012">
    <property type="taxonomic scope" value="Bacteria"/>
</dbReference>
<dbReference type="eggNOG" id="COG0789">
    <property type="taxonomic scope" value="Bacteria"/>
</dbReference>
<dbReference type="CDD" id="cd01104">
    <property type="entry name" value="HTH_MlrA-CarA"/>
    <property type="match status" value="1"/>
</dbReference>
<dbReference type="InterPro" id="IPR047057">
    <property type="entry name" value="MerR_fam"/>
</dbReference>
<dbReference type="STRING" id="395495.Lcho_0460"/>
<dbReference type="InterPro" id="IPR009061">
    <property type="entry name" value="DNA-bd_dom_put_sf"/>
</dbReference>
<dbReference type="InterPro" id="IPR006158">
    <property type="entry name" value="Cobalamin-bd"/>
</dbReference>
<keyword evidence="4" id="KW-0804">Transcription</keyword>
<dbReference type="Pfam" id="PF13411">
    <property type="entry name" value="MerR_1"/>
    <property type="match status" value="1"/>
</dbReference>
<dbReference type="SMART" id="SM00422">
    <property type="entry name" value="HTH_MERR"/>
    <property type="match status" value="1"/>
</dbReference>
<accession>B1XXW6</accession>
<evidence type="ECO:0000256" key="1">
    <source>
        <dbReference type="ARBA" id="ARBA00022491"/>
    </source>
</evidence>
<keyword evidence="2" id="KW-0805">Transcription regulation</keyword>
<dbReference type="InterPro" id="IPR036594">
    <property type="entry name" value="Meth_synthase_dom"/>
</dbReference>
<dbReference type="RefSeq" id="WP_012345497.1">
    <property type="nucleotide sequence ID" value="NC_010524.1"/>
</dbReference>
<dbReference type="Pfam" id="PF02607">
    <property type="entry name" value="B12-binding_2"/>
    <property type="match status" value="1"/>
</dbReference>
<dbReference type="Proteomes" id="UP000001693">
    <property type="component" value="Chromosome"/>
</dbReference>
<evidence type="ECO:0000256" key="3">
    <source>
        <dbReference type="ARBA" id="ARBA00023125"/>
    </source>
</evidence>
<dbReference type="KEGG" id="lch:Lcho_0460"/>
<evidence type="ECO:0000259" key="6">
    <source>
        <dbReference type="PROSITE" id="PS51332"/>
    </source>
</evidence>
<sequence>MSIESPTEAPASPLSLTIAAVERDTRIGKDTLRVWERRYGFPQPSRDANGERLYPPDQVERLRHVKRMLDAGHRPGRIVNLSLDELQRLGDGSPVGGSPAARASTDAHDDTEVQRLLRLLRAHDLGALRRALSQALLRVGLERFVIDLAMPLVAEVGQAWARGQLEVFEEHLCSETLETVLRTAMSASPEASAASRPRVVLTTFPFEAHGLGLLMADALFLVHGCTTMNLGRQTPLHDLMLASQAHATDIVALSFSAASNPNQAADSLAELRSRLPAEVEIWAGSPLAALHRRAVDGVLLISSLDAIGPEIERWKAARR</sequence>
<protein>
    <submittedName>
        <fullName evidence="7">Transcriptional regulator, MerR family</fullName>
    </submittedName>
</protein>
<dbReference type="AlphaFoldDB" id="B1XXW6"/>
<dbReference type="SUPFAM" id="SSF46955">
    <property type="entry name" value="Putative DNA-binding domain"/>
    <property type="match status" value="1"/>
</dbReference>
<dbReference type="GO" id="GO:0003700">
    <property type="term" value="F:DNA-binding transcription factor activity"/>
    <property type="evidence" value="ECO:0007669"/>
    <property type="project" value="InterPro"/>
</dbReference>
<dbReference type="GO" id="GO:0031419">
    <property type="term" value="F:cobalamin binding"/>
    <property type="evidence" value="ECO:0007669"/>
    <property type="project" value="InterPro"/>
</dbReference>
<dbReference type="Gene3D" id="1.10.1240.10">
    <property type="entry name" value="Methionine synthase domain"/>
    <property type="match status" value="1"/>
</dbReference>
<dbReference type="HOGENOM" id="CLU_045945_3_0_4"/>
<dbReference type="PANTHER" id="PTHR30204">
    <property type="entry name" value="REDOX-CYCLING DRUG-SENSING TRANSCRIPTIONAL ACTIVATOR SOXR"/>
    <property type="match status" value="1"/>
</dbReference>